<reference evidence="3" key="1">
    <citation type="submission" date="2018-09" db="EMBL/GenBank/DDBJ databases">
        <title>Genome sequencing of strain 2DFWR-13.</title>
        <authorList>
            <person name="Heo J."/>
            <person name="Kim S.-J."/>
            <person name="Kwon S.-W."/>
        </authorList>
    </citation>
    <scope>NUCLEOTIDE SEQUENCE [LARGE SCALE GENOMIC DNA]</scope>
    <source>
        <strain evidence="3">2DFWR-13</strain>
    </source>
</reference>
<dbReference type="EMBL" id="CP032630">
    <property type="protein sequence ID" value="AYF98265.1"/>
    <property type="molecule type" value="Genomic_DNA"/>
</dbReference>
<dbReference type="Pfam" id="PF00144">
    <property type="entry name" value="Beta-lactamase"/>
    <property type="match status" value="1"/>
</dbReference>
<evidence type="ECO:0000313" key="2">
    <source>
        <dbReference type="EMBL" id="AYF98265.1"/>
    </source>
</evidence>
<dbReference type="AlphaFoldDB" id="A0A387BAW3"/>
<dbReference type="InterPro" id="IPR012338">
    <property type="entry name" value="Beta-lactam/transpept-like"/>
</dbReference>
<dbReference type="Gene3D" id="3.40.710.10">
    <property type="entry name" value="DD-peptidase/beta-lactamase superfamily"/>
    <property type="match status" value="1"/>
</dbReference>
<dbReference type="GO" id="GO:0016787">
    <property type="term" value="F:hydrolase activity"/>
    <property type="evidence" value="ECO:0007669"/>
    <property type="project" value="UniProtKB-KW"/>
</dbReference>
<accession>A0A387BAW3</accession>
<dbReference type="KEGG" id="lyd:D7I47_08360"/>
<evidence type="ECO:0000313" key="3">
    <source>
        <dbReference type="Proteomes" id="UP000278886"/>
    </source>
</evidence>
<organism evidence="2 3">
    <name type="scientific">Protaetiibacter intestinalis</name>
    <dbReference type="NCBI Taxonomy" id="2419774"/>
    <lineage>
        <taxon>Bacteria</taxon>
        <taxon>Bacillati</taxon>
        <taxon>Actinomycetota</taxon>
        <taxon>Actinomycetes</taxon>
        <taxon>Micrococcales</taxon>
        <taxon>Microbacteriaceae</taxon>
        <taxon>Protaetiibacter</taxon>
    </lineage>
</organism>
<dbReference type="Proteomes" id="UP000278886">
    <property type="component" value="Chromosome"/>
</dbReference>
<keyword evidence="2" id="KW-0378">Hydrolase</keyword>
<gene>
    <name evidence="2" type="ORF">D7I47_08360</name>
</gene>
<evidence type="ECO:0000259" key="1">
    <source>
        <dbReference type="Pfam" id="PF00144"/>
    </source>
</evidence>
<protein>
    <submittedName>
        <fullName evidence="2">Class A beta-lactamase-related serine hydrolase</fullName>
    </submittedName>
</protein>
<dbReference type="OrthoDB" id="3422781at2"/>
<dbReference type="RefSeq" id="WP_120762612.1">
    <property type="nucleotide sequence ID" value="NZ_CP032630.1"/>
</dbReference>
<feature type="domain" description="Beta-lactamase-related" evidence="1">
    <location>
        <begin position="17"/>
        <end position="357"/>
    </location>
</feature>
<dbReference type="PANTHER" id="PTHR43319">
    <property type="entry name" value="BETA-LACTAMASE-RELATED"/>
    <property type="match status" value="1"/>
</dbReference>
<dbReference type="PANTHER" id="PTHR43319:SF3">
    <property type="entry name" value="BETA-LACTAMASE-RELATED DOMAIN-CONTAINING PROTEIN"/>
    <property type="match status" value="1"/>
</dbReference>
<sequence>MLEGTAADRYTGLREEFARRLEHEELGASLAVYEHGELVVDLWGGWADEARTRPWERDTITNTWSCTKTVTALAVLLLVDRGDIDLDAPVARYWPEFAAASKEGVLVKHLLSHTSGVPGWADPVTAEFLYDTEGAAAALAAQAPWWPAGTASGYHLLDYGHLLGELVRRIDGRTLGTFVREELAEPLGADYAIGLDPADFARIANVVPPPPTQLDFSQLPPDAPALRTLGNPYLDATVTWTDAWRTAELGGANGHGNARSLGRIQSLLTHGGEQDGRRYLSPATIERVFEQQSDGIDLVLFQPLRFGIGYALPHPAVTPYLPGGSRVAFWGGWGGSLILNDVERGVTFSYVMNRMSEGIIGSERSNAYAAALYAALA</sequence>
<dbReference type="InterPro" id="IPR052907">
    <property type="entry name" value="Beta-lactamase/esterase"/>
</dbReference>
<proteinExistence type="predicted"/>
<keyword evidence="3" id="KW-1185">Reference proteome</keyword>
<name>A0A387BAW3_9MICO</name>
<dbReference type="InterPro" id="IPR001466">
    <property type="entry name" value="Beta-lactam-related"/>
</dbReference>
<dbReference type="SUPFAM" id="SSF56601">
    <property type="entry name" value="beta-lactamase/transpeptidase-like"/>
    <property type="match status" value="1"/>
</dbReference>